<proteinExistence type="predicted"/>
<evidence type="ECO:0000256" key="1">
    <source>
        <dbReference type="SAM" id="Coils"/>
    </source>
</evidence>
<sequence length="376" mass="43362">MLGCRSVKGLAFVFIVFNLSGCTVGINSEQSRNLNSLISNKATPQQVVDSLALAHNGQIAETRGIKYVHWLGSFAYRQLEYYKEKLPRHCATLGGVKGKDYWNIELEHLLRQQSLLPEKRGFSTEDTKSFIRRGWRNGGRFEIYALKDILNVDANINSNERKGLHSQYISLMPHFVCLANDSDFPLYVYDVRAIKDKKQGDNIQGISLSILGEAELKAIYKYQLLKAFELGQNIHKREQDRIARKIQQEEEEKAKKKELARIEKLKKASVDLENLANELRWNTRSSANAKLRRGDEVCSYNRNLMGYVEDVSKPNIKVLWKGELVKYADGFFFGNKPISVMKNFNPFDMTWVNSYRYNKIDEITWVKFEEVAACNH</sequence>
<feature type="coiled-coil region" evidence="1">
    <location>
        <begin position="239"/>
        <end position="282"/>
    </location>
</feature>
<reference evidence="2" key="2">
    <citation type="submission" date="2023-01" db="EMBL/GenBank/DDBJ databases">
        <title>Draft genome sequence of Paraferrimonas sedimenticola strain NBRC 101628.</title>
        <authorList>
            <person name="Sun Q."/>
            <person name="Mori K."/>
        </authorList>
    </citation>
    <scope>NUCLEOTIDE SEQUENCE</scope>
    <source>
        <strain evidence="2">NBRC 101628</strain>
    </source>
</reference>
<accession>A0AA37W2L4</accession>
<gene>
    <name evidence="2" type="ORF">GCM10007895_32990</name>
</gene>
<name>A0AA37W2L4_9GAMM</name>
<keyword evidence="3" id="KW-1185">Reference proteome</keyword>
<evidence type="ECO:0000313" key="2">
    <source>
        <dbReference type="EMBL" id="GLP97992.1"/>
    </source>
</evidence>
<dbReference type="EMBL" id="BSNC01000012">
    <property type="protein sequence ID" value="GLP97992.1"/>
    <property type="molecule type" value="Genomic_DNA"/>
</dbReference>
<evidence type="ECO:0000313" key="3">
    <source>
        <dbReference type="Proteomes" id="UP001161422"/>
    </source>
</evidence>
<dbReference type="RefSeq" id="WP_095506066.1">
    <property type="nucleotide sequence ID" value="NZ_BSNC01000012.1"/>
</dbReference>
<dbReference type="Proteomes" id="UP001161422">
    <property type="component" value="Unassembled WGS sequence"/>
</dbReference>
<keyword evidence="1" id="KW-0175">Coiled coil</keyword>
<organism evidence="2 3">
    <name type="scientific">Paraferrimonas sedimenticola</name>
    <dbReference type="NCBI Taxonomy" id="375674"/>
    <lineage>
        <taxon>Bacteria</taxon>
        <taxon>Pseudomonadati</taxon>
        <taxon>Pseudomonadota</taxon>
        <taxon>Gammaproteobacteria</taxon>
        <taxon>Alteromonadales</taxon>
        <taxon>Ferrimonadaceae</taxon>
        <taxon>Paraferrimonas</taxon>
    </lineage>
</organism>
<reference evidence="2" key="1">
    <citation type="journal article" date="2014" name="Int. J. Syst. Evol. Microbiol.">
        <title>Complete genome sequence of Corynebacterium casei LMG S-19264T (=DSM 44701T), isolated from a smear-ripened cheese.</title>
        <authorList>
            <consortium name="US DOE Joint Genome Institute (JGI-PGF)"/>
            <person name="Walter F."/>
            <person name="Albersmeier A."/>
            <person name="Kalinowski J."/>
            <person name="Ruckert C."/>
        </authorList>
    </citation>
    <scope>NUCLEOTIDE SEQUENCE</scope>
    <source>
        <strain evidence="2">NBRC 101628</strain>
    </source>
</reference>
<protein>
    <submittedName>
        <fullName evidence="2">Uncharacterized protein</fullName>
    </submittedName>
</protein>
<dbReference type="AlphaFoldDB" id="A0AA37W2L4"/>
<comment type="caution">
    <text evidence="2">The sequence shown here is derived from an EMBL/GenBank/DDBJ whole genome shotgun (WGS) entry which is preliminary data.</text>
</comment>